<dbReference type="SUPFAM" id="SSF53633">
    <property type="entry name" value="Carbamate kinase-like"/>
    <property type="match status" value="1"/>
</dbReference>
<dbReference type="GO" id="GO:0005737">
    <property type="term" value="C:cytoplasm"/>
    <property type="evidence" value="ECO:0007669"/>
    <property type="project" value="UniProtKB-SubCell"/>
</dbReference>
<dbReference type="PANTHER" id="PTHR30602">
    <property type="entry name" value="AMINO-ACID ACETYLTRANSFERASE"/>
    <property type="match status" value="1"/>
</dbReference>
<evidence type="ECO:0000256" key="7">
    <source>
        <dbReference type="ARBA" id="ARBA00048372"/>
    </source>
</evidence>
<comment type="caution">
    <text evidence="10">The sequence shown here is derived from an EMBL/GenBank/DDBJ whole genome shotgun (WGS) entry which is preliminary data.</text>
</comment>
<dbReference type="GO" id="GO:0006526">
    <property type="term" value="P:L-arginine biosynthetic process"/>
    <property type="evidence" value="ECO:0007669"/>
    <property type="project" value="UniProtKB-UniRule"/>
</dbReference>
<comment type="similarity">
    <text evidence="2 8">Belongs to the acetyltransferase family. ArgA subfamily.</text>
</comment>
<evidence type="ECO:0000259" key="9">
    <source>
        <dbReference type="PROSITE" id="PS51186"/>
    </source>
</evidence>
<accession>A0A369C2W7</accession>
<proteinExistence type="inferred from homology"/>
<feature type="domain" description="N-acetyltransferase" evidence="9">
    <location>
        <begin position="294"/>
        <end position="440"/>
    </location>
</feature>
<keyword evidence="4 8" id="KW-0028">Amino-acid biosynthesis</keyword>
<dbReference type="Gene3D" id="3.40.1160.10">
    <property type="entry name" value="Acetylglutamate kinase-like"/>
    <property type="match status" value="1"/>
</dbReference>
<keyword evidence="5 8" id="KW-0808">Transferase</keyword>
<dbReference type="UniPathway" id="UPA00068">
    <property type="reaction ID" value="UER00106"/>
</dbReference>
<keyword evidence="8" id="KW-0963">Cytoplasm</keyword>
<evidence type="ECO:0000256" key="5">
    <source>
        <dbReference type="ARBA" id="ARBA00022679"/>
    </source>
</evidence>
<dbReference type="AlphaFoldDB" id="A0A369C2W7"/>
<evidence type="ECO:0000256" key="2">
    <source>
        <dbReference type="ARBA" id="ARBA00009145"/>
    </source>
</evidence>
<dbReference type="InterPro" id="IPR000182">
    <property type="entry name" value="GNAT_dom"/>
</dbReference>
<name>A0A369C2W7_9GAMM</name>
<dbReference type="GO" id="GO:0004042">
    <property type="term" value="F:L-glutamate N-acetyltransferase activity"/>
    <property type="evidence" value="ECO:0007669"/>
    <property type="project" value="UniProtKB-UniRule"/>
</dbReference>
<protein>
    <recommendedName>
        <fullName evidence="8">Amino-acid acetyltransferase</fullName>
        <ecNumber evidence="8">2.3.1.1</ecNumber>
    </recommendedName>
    <alternativeName>
        <fullName evidence="8">N-acetylglutamate synthase</fullName>
        <shortName evidence="8">AGS</shortName>
        <shortName evidence="8">NAGS</shortName>
    </alternativeName>
</protein>
<evidence type="ECO:0000256" key="4">
    <source>
        <dbReference type="ARBA" id="ARBA00022605"/>
    </source>
</evidence>
<dbReference type="NCBIfam" id="TIGR01890">
    <property type="entry name" value="N-Ac-Glu-synth"/>
    <property type="match status" value="1"/>
</dbReference>
<dbReference type="Pfam" id="PF13508">
    <property type="entry name" value="Acetyltransf_7"/>
    <property type="match status" value="1"/>
</dbReference>
<comment type="miscellaneous">
    <text evidence="8">In bacteria which possess the bifunctional enzyme ornithine acetyltransferase/N-acetylglutamate synthase (ArgJ), ArgA fulfills an anaplerotic role.</text>
</comment>
<dbReference type="InterPro" id="IPR010167">
    <property type="entry name" value="NH2A_AcTrfase"/>
</dbReference>
<keyword evidence="6 8" id="KW-0012">Acyltransferase</keyword>
<dbReference type="HAMAP" id="MF_01105">
    <property type="entry name" value="N_acetyl_glu_synth"/>
    <property type="match status" value="1"/>
</dbReference>
<evidence type="ECO:0000256" key="3">
    <source>
        <dbReference type="ARBA" id="ARBA00022571"/>
    </source>
</evidence>
<keyword evidence="11" id="KW-1185">Reference proteome</keyword>
<evidence type="ECO:0000256" key="6">
    <source>
        <dbReference type="ARBA" id="ARBA00023315"/>
    </source>
</evidence>
<organism evidence="10 11">
    <name type="scientific">Thioalbus denitrificans</name>
    <dbReference type="NCBI Taxonomy" id="547122"/>
    <lineage>
        <taxon>Bacteria</taxon>
        <taxon>Pseudomonadati</taxon>
        <taxon>Pseudomonadota</taxon>
        <taxon>Gammaproteobacteria</taxon>
        <taxon>Chromatiales</taxon>
        <taxon>Ectothiorhodospiraceae</taxon>
        <taxon>Thioalbus</taxon>
    </lineage>
</organism>
<comment type="catalytic activity">
    <reaction evidence="7 8">
        <text>L-glutamate + acetyl-CoA = N-acetyl-L-glutamate + CoA + H(+)</text>
        <dbReference type="Rhea" id="RHEA:24292"/>
        <dbReference type="ChEBI" id="CHEBI:15378"/>
        <dbReference type="ChEBI" id="CHEBI:29985"/>
        <dbReference type="ChEBI" id="CHEBI:44337"/>
        <dbReference type="ChEBI" id="CHEBI:57287"/>
        <dbReference type="ChEBI" id="CHEBI:57288"/>
        <dbReference type="EC" id="2.3.1.1"/>
    </reaction>
</comment>
<evidence type="ECO:0000256" key="1">
    <source>
        <dbReference type="ARBA" id="ARBA00004925"/>
    </source>
</evidence>
<dbReference type="NCBIfam" id="NF003641">
    <property type="entry name" value="PRK05279.1"/>
    <property type="match status" value="1"/>
</dbReference>
<dbReference type="InterPro" id="IPR036393">
    <property type="entry name" value="AceGlu_kinase-like_sf"/>
</dbReference>
<reference evidence="10 11" key="1">
    <citation type="submission" date="2018-07" db="EMBL/GenBank/DDBJ databases">
        <title>Genomic Encyclopedia of Type Strains, Phase IV (KMG-IV): sequencing the most valuable type-strain genomes for metagenomic binning, comparative biology and taxonomic classification.</title>
        <authorList>
            <person name="Goeker M."/>
        </authorList>
    </citation>
    <scope>NUCLEOTIDE SEQUENCE [LARGE SCALE GENOMIC DNA]</scope>
    <source>
        <strain evidence="10 11">DSM 26407</strain>
    </source>
</reference>
<dbReference type="PROSITE" id="PS51186">
    <property type="entry name" value="GNAT"/>
    <property type="match status" value="1"/>
</dbReference>
<dbReference type="OrthoDB" id="9802238at2"/>
<dbReference type="PIRSF" id="PIRSF000423">
    <property type="entry name" value="ArgA"/>
    <property type="match status" value="1"/>
</dbReference>
<keyword evidence="3 8" id="KW-0055">Arginine biosynthesis</keyword>
<dbReference type="EMBL" id="QPJY01000011">
    <property type="protein sequence ID" value="RCX26214.1"/>
    <property type="molecule type" value="Genomic_DNA"/>
</dbReference>
<dbReference type="InterPro" id="IPR033719">
    <property type="entry name" value="NAGS_kin"/>
</dbReference>
<dbReference type="PANTHER" id="PTHR30602:SF12">
    <property type="entry name" value="AMINO-ACID ACETYLTRANSFERASE NAGS1, CHLOROPLASTIC-RELATED"/>
    <property type="match status" value="1"/>
</dbReference>
<dbReference type="RefSeq" id="WP_114280893.1">
    <property type="nucleotide sequence ID" value="NZ_QPJY01000011.1"/>
</dbReference>
<dbReference type="EC" id="2.3.1.1" evidence="8"/>
<sequence length="440" mass="47927">MNDRQSGNSFVESFRSSAPYIHAHRGRTFVVLFGGEAVADPNFPALIHDIALLNSLGVRLVLVHGARPQIEERLRARGTEIQYRDGLRVTSAEALVGVKEAAGTVRVEIEALLSMGLANSPMAGAGIRVASGNFVTARPLGVRNGVDYAHTGEVRRVDVRAIERILAENAIALLSPLGYSPTGEVFNLSAEDVATAVAVELKADKLLCLVESEGLLDQAGAVVRELSPAQAERVLESGRELPEDVARAVVGGIYACRSGVRRSHLISRRIDGALLRELFTRDGVGTLINSDSYDALRRANIDDVGGLIELLRPLEESGVLVRRSRELLEMEIDHFTVAERDGMVVGCAALYAFPEEGLGELACLAVHPDYRGGGRGDELLHSTERQARAQGVRRLFVLTTRTAHWFQERGFEPSSLGDLPMSRQALYNYKRNSKVFIKTL</sequence>
<dbReference type="CDD" id="cd04237">
    <property type="entry name" value="AAK_NAGS-ABP"/>
    <property type="match status" value="1"/>
</dbReference>
<dbReference type="Gene3D" id="3.40.630.30">
    <property type="match status" value="1"/>
</dbReference>
<dbReference type="InterPro" id="IPR001048">
    <property type="entry name" value="Asp/Glu/Uridylate_kinase"/>
</dbReference>
<dbReference type="InterPro" id="IPR016181">
    <property type="entry name" value="Acyl_CoA_acyltransferase"/>
</dbReference>
<dbReference type="Proteomes" id="UP000252707">
    <property type="component" value="Unassembled WGS sequence"/>
</dbReference>
<gene>
    <name evidence="8" type="primary">argA</name>
    <name evidence="10" type="ORF">DFQ59_11188</name>
</gene>
<dbReference type="Pfam" id="PF00696">
    <property type="entry name" value="AA_kinase"/>
    <property type="match status" value="1"/>
</dbReference>
<comment type="subcellular location">
    <subcellularLocation>
        <location evidence="8">Cytoplasm</location>
    </subcellularLocation>
</comment>
<evidence type="ECO:0000256" key="8">
    <source>
        <dbReference type="HAMAP-Rule" id="MF_01105"/>
    </source>
</evidence>
<evidence type="ECO:0000313" key="11">
    <source>
        <dbReference type="Proteomes" id="UP000252707"/>
    </source>
</evidence>
<dbReference type="CDD" id="cd04301">
    <property type="entry name" value="NAT_SF"/>
    <property type="match status" value="1"/>
</dbReference>
<evidence type="ECO:0000313" key="10">
    <source>
        <dbReference type="EMBL" id="RCX26214.1"/>
    </source>
</evidence>
<dbReference type="SUPFAM" id="SSF55729">
    <property type="entry name" value="Acyl-CoA N-acyltransferases (Nat)"/>
    <property type="match status" value="1"/>
</dbReference>
<comment type="pathway">
    <text evidence="1 8">Amino-acid biosynthesis; L-arginine biosynthesis; N(2)-acetyl-L-ornithine from L-glutamate: step 1/4.</text>
</comment>